<gene>
    <name evidence="2" type="ORF">GCM10012286_79370</name>
</gene>
<organism evidence="2 3">
    <name type="scientific">Streptomyces lasiicapitis</name>
    <dbReference type="NCBI Taxonomy" id="1923961"/>
    <lineage>
        <taxon>Bacteria</taxon>
        <taxon>Bacillati</taxon>
        <taxon>Actinomycetota</taxon>
        <taxon>Actinomycetes</taxon>
        <taxon>Kitasatosporales</taxon>
        <taxon>Streptomycetaceae</taxon>
        <taxon>Streptomyces</taxon>
    </lineage>
</organism>
<keyword evidence="3" id="KW-1185">Reference proteome</keyword>
<feature type="compositionally biased region" description="Basic and acidic residues" evidence="1">
    <location>
        <begin position="118"/>
        <end position="128"/>
    </location>
</feature>
<proteinExistence type="predicted"/>
<evidence type="ECO:0000313" key="2">
    <source>
        <dbReference type="EMBL" id="GGO58932.1"/>
    </source>
</evidence>
<feature type="region of interest" description="Disordered" evidence="1">
    <location>
        <begin position="103"/>
        <end position="129"/>
    </location>
</feature>
<name>A0ABQ2MVU4_9ACTN</name>
<dbReference type="RefSeq" id="WP_189177556.1">
    <property type="nucleotide sequence ID" value="NZ_BMNG01000026.1"/>
</dbReference>
<feature type="compositionally biased region" description="Low complexity" evidence="1">
    <location>
        <begin position="106"/>
        <end position="115"/>
    </location>
</feature>
<evidence type="ECO:0000313" key="3">
    <source>
        <dbReference type="Proteomes" id="UP000656881"/>
    </source>
</evidence>
<accession>A0ABQ2MVU4</accession>
<sequence>MTLHTATWGPGGGVDLTIRLTGAEVDAIGLTEAEGLVEHMDTALWALAILRTGHSVRTEAQTEITADDLHIAIRELHTHLVPMVGGIRDAAIRRHRELGGTTGQLAAAMDSQRSSAQRRREALDETGPRRIAAARWEAWASAKRSDDTTDQD</sequence>
<dbReference type="Proteomes" id="UP000656881">
    <property type="component" value="Unassembled WGS sequence"/>
</dbReference>
<protein>
    <submittedName>
        <fullName evidence="2">Uncharacterized protein</fullName>
    </submittedName>
</protein>
<dbReference type="EMBL" id="BMNG01000026">
    <property type="protein sequence ID" value="GGO58932.1"/>
    <property type="molecule type" value="Genomic_DNA"/>
</dbReference>
<reference evidence="3" key="1">
    <citation type="journal article" date="2019" name="Int. J. Syst. Evol. Microbiol.">
        <title>The Global Catalogue of Microorganisms (GCM) 10K type strain sequencing project: providing services to taxonomists for standard genome sequencing and annotation.</title>
        <authorList>
            <consortium name="The Broad Institute Genomics Platform"/>
            <consortium name="The Broad Institute Genome Sequencing Center for Infectious Disease"/>
            <person name="Wu L."/>
            <person name="Ma J."/>
        </authorList>
    </citation>
    <scope>NUCLEOTIDE SEQUENCE [LARGE SCALE GENOMIC DNA]</scope>
    <source>
        <strain evidence="3">CGMCC 4.7349</strain>
    </source>
</reference>
<comment type="caution">
    <text evidence="2">The sequence shown here is derived from an EMBL/GenBank/DDBJ whole genome shotgun (WGS) entry which is preliminary data.</text>
</comment>
<evidence type="ECO:0000256" key="1">
    <source>
        <dbReference type="SAM" id="MobiDB-lite"/>
    </source>
</evidence>